<dbReference type="Pfam" id="PF09594">
    <property type="entry name" value="GT87"/>
    <property type="match status" value="1"/>
</dbReference>
<keyword evidence="5 9" id="KW-1133">Transmembrane helix</keyword>
<evidence type="ECO:0000256" key="3">
    <source>
        <dbReference type="ARBA" id="ARBA00022679"/>
    </source>
</evidence>
<feature type="transmembrane region" description="Helical" evidence="9">
    <location>
        <begin position="274"/>
        <end position="293"/>
    </location>
</feature>
<evidence type="ECO:0000256" key="6">
    <source>
        <dbReference type="ARBA" id="ARBA00023136"/>
    </source>
</evidence>
<evidence type="ECO:0008006" key="12">
    <source>
        <dbReference type="Google" id="ProtNLM"/>
    </source>
</evidence>
<feature type="transmembrane region" description="Helical" evidence="9">
    <location>
        <begin position="187"/>
        <end position="208"/>
    </location>
</feature>
<evidence type="ECO:0000256" key="2">
    <source>
        <dbReference type="ARBA" id="ARBA00022475"/>
    </source>
</evidence>
<evidence type="ECO:0000256" key="8">
    <source>
        <dbReference type="SAM" id="MobiDB-lite"/>
    </source>
</evidence>
<evidence type="ECO:0000256" key="5">
    <source>
        <dbReference type="ARBA" id="ARBA00022989"/>
    </source>
</evidence>
<evidence type="ECO:0000256" key="9">
    <source>
        <dbReference type="SAM" id="Phobius"/>
    </source>
</evidence>
<comment type="subcellular location">
    <subcellularLocation>
        <location evidence="1">Cell membrane</location>
        <topology evidence="1">Multi-pass membrane protein</topology>
    </subcellularLocation>
</comment>
<feature type="region of interest" description="Disordered" evidence="8">
    <location>
        <begin position="402"/>
        <end position="434"/>
    </location>
</feature>
<reference evidence="10 11" key="1">
    <citation type="submission" date="2018-01" db="EMBL/GenBank/DDBJ databases">
        <title>Draft genome sequence of Jishengella sp. NA12.</title>
        <authorList>
            <person name="Sahin N."/>
            <person name="Ay H."/>
            <person name="Saygin H."/>
        </authorList>
    </citation>
    <scope>NUCLEOTIDE SEQUENCE [LARGE SCALE GENOMIC DNA]</scope>
    <source>
        <strain evidence="10 11">NA12</strain>
    </source>
</reference>
<evidence type="ECO:0000256" key="4">
    <source>
        <dbReference type="ARBA" id="ARBA00022692"/>
    </source>
</evidence>
<feature type="transmembrane region" description="Helical" evidence="9">
    <location>
        <begin position="105"/>
        <end position="128"/>
    </location>
</feature>
<evidence type="ECO:0000256" key="7">
    <source>
        <dbReference type="ARBA" id="ARBA00024033"/>
    </source>
</evidence>
<gene>
    <name evidence="10" type="ORF">C1I95_04235</name>
</gene>
<accession>A0A2W2FBR2</accession>
<keyword evidence="2" id="KW-1003">Cell membrane</keyword>
<dbReference type="EMBL" id="POTY01000014">
    <property type="protein sequence ID" value="PZG22900.1"/>
    <property type="molecule type" value="Genomic_DNA"/>
</dbReference>
<evidence type="ECO:0000313" key="10">
    <source>
        <dbReference type="EMBL" id="PZG22900.1"/>
    </source>
</evidence>
<feature type="transmembrane region" description="Helical" evidence="9">
    <location>
        <begin position="140"/>
        <end position="155"/>
    </location>
</feature>
<dbReference type="AlphaFoldDB" id="A0A2W2FBR2"/>
<organism evidence="10 11">
    <name type="scientific">Micromonospora craterilacus</name>
    <dbReference type="NCBI Taxonomy" id="1655439"/>
    <lineage>
        <taxon>Bacteria</taxon>
        <taxon>Bacillati</taxon>
        <taxon>Actinomycetota</taxon>
        <taxon>Actinomycetes</taxon>
        <taxon>Micromonosporales</taxon>
        <taxon>Micromonosporaceae</taxon>
        <taxon>Micromonospora</taxon>
    </lineage>
</organism>
<keyword evidence="6 9" id="KW-0472">Membrane</keyword>
<keyword evidence="3" id="KW-0808">Transferase</keyword>
<evidence type="ECO:0000313" key="11">
    <source>
        <dbReference type="Proteomes" id="UP000248924"/>
    </source>
</evidence>
<dbReference type="GO" id="GO:0005886">
    <property type="term" value="C:plasma membrane"/>
    <property type="evidence" value="ECO:0007669"/>
    <property type="project" value="UniProtKB-SubCell"/>
</dbReference>
<comment type="similarity">
    <text evidence="7">Belongs to the glycosyltransferase 87 family.</text>
</comment>
<name>A0A2W2FBR2_9ACTN</name>
<protein>
    <recommendedName>
        <fullName evidence="12">DUF2029 domain-containing protein</fullName>
    </recommendedName>
</protein>
<comment type="caution">
    <text evidence="10">The sequence shown here is derived from an EMBL/GenBank/DDBJ whole genome shotgun (WGS) entry which is preliminary data.</text>
</comment>
<proteinExistence type="inferred from homology"/>
<feature type="transmembrane region" description="Helical" evidence="9">
    <location>
        <begin position="214"/>
        <end position="233"/>
    </location>
</feature>
<keyword evidence="4 9" id="KW-0812">Transmembrane</keyword>
<feature type="transmembrane region" description="Helical" evidence="9">
    <location>
        <begin position="376"/>
        <end position="393"/>
    </location>
</feature>
<dbReference type="Proteomes" id="UP000248924">
    <property type="component" value="Unassembled WGS sequence"/>
</dbReference>
<dbReference type="InterPro" id="IPR018584">
    <property type="entry name" value="GT87"/>
</dbReference>
<sequence length="434" mass="46935">MRQFDDHCFGALLMSLWWKRRVPGRRWLVAAVWASAVTVAVLQTWAALRRPFVDRLSDLQVYLGAVNDLWNGDGLYDFAAEATGAPFTYPPFAGLLFAPLALPPFAVIAVIWSVATFAVVVAVAVAAVRRSEFRATGTPWLTPLFALALFASSPISSNFRFGQISVFLVAAVLADVLRLVPERYRGILTGVACAVKLTPLVFVPYFWFSGQRRAAVTSVAAFVACTGIAWLVLPDESVRFWFTEIWNVNRVGNIETGGNQSLNGALLRWGLPDLIRSSVVAVVGSAIVVLALIRATRAYRNDQPLAAAVLVGAAGLVFSPVSWTHHQVWLLLAALLAVSARPRWSLLWPAVVLVVMILPVTSRGASLPGGFLLGDARLWLAVAVAVFIPFVAVRRVPAESPVEAGTAQPTVEPMHPPAQRDGIAETEGAGRPER</sequence>
<feature type="transmembrane region" description="Helical" evidence="9">
    <location>
        <begin position="27"/>
        <end position="48"/>
    </location>
</feature>
<evidence type="ECO:0000256" key="1">
    <source>
        <dbReference type="ARBA" id="ARBA00004651"/>
    </source>
</evidence>
<dbReference type="GO" id="GO:0016758">
    <property type="term" value="F:hexosyltransferase activity"/>
    <property type="evidence" value="ECO:0007669"/>
    <property type="project" value="InterPro"/>
</dbReference>
<keyword evidence="11" id="KW-1185">Reference proteome</keyword>
<feature type="transmembrane region" description="Helical" evidence="9">
    <location>
        <begin position="344"/>
        <end position="364"/>
    </location>
</feature>